<feature type="domain" description="R3H" evidence="11">
    <location>
        <begin position="567"/>
        <end position="630"/>
    </location>
</feature>
<dbReference type="InterPro" id="IPR036867">
    <property type="entry name" value="R3H_dom_sf"/>
</dbReference>
<comment type="subcellular location">
    <subcellularLocation>
        <location evidence="1">Nucleus</location>
    </subcellularLocation>
</comment>
<feature type="compositionally biased region" description="Basic residues" evidence="10">
    <location>
        <begin position="179"/>
        <end position="190"/>
    </location>
</feature>
<dbReference type="GO" id="GO:0000122">
    <property type="term" value="P:negative regulation of transcription by RNA polymerase II"/>
    <property type="evidence" value="ECO:0007669"/>
    <property type="project" value="TreeGrafter"/>
</dbReference>
<feature type="compositionally biased region" description="Polar residues" evidence="10">
    <location>
        <begin position="40"/>
        <end position="52"/>
    </location>
</feature>
<dbReference type="GO" id="GO:0008270">
    <property type="term" value="F:zinc ion binding"/>
    <property type="evidence" value="ECO:0007669"/>
    <property type="project" value="UniProtKB-KW"/>
</dbReference>
<evidence type="ECO:0000313" key="12">
    <source>
        <dbReference type="EMBL" id="KAK0516792.1"/>
    </source>
</evidence>
<feature type="region of interest" description="Disordered" evidence="10">
    <location>
        <begin position="178"/>
        <end position="221"/>
    </location>
</feature>
<dbReference type="GO" id="GO:0000977">
    <property type="term" value="F:RNA polymerase II transcription regulatory region sequence-specific DNA binding"/>
    <property type="evidence" value="ECO:0007669"/>
    <property type="project" value="TreeGrafter"/>
</dbReference>
<feature type="compositionally biased region" description="Low complexity" evidence="10">
    <location>
        <begin position="65"/>
        <end position="89"/>
    </location>
</feature>
<dbReference type="GO" id="GO:0000981">
    <property type="term" value="F:DNA-binding transcription factor activity, RNA polymerase II-specific"/>
    <property type="evidence" value="ECO:0007669"/>
    <property type="project" value="TreeGrafter"/>
</dbReference>
<evidence type="ECO:0000259" key="11">
    <source>
        <dbReference type="PROSITE" id="PS51061"/>
    </source>
</evidence>
<feature type="compositionally biased region" description="Low complexity" evidence="10">
    <location>
        <begin position="9"/>
        <end position="19"/>
    </location>
</feature>
<gene>
    <name evidence="12" type="ORF">JMJ35_001395</name>
</gene>
<organism evidence="12 13">
    <name type="scientific">Cladonia borealis</name>
    <dbReference type="NCBI Taxonomy" id="184061"/>
    <lineage>
        <taxon>Eukaryota</taxon>
        <taxon>Fungi</taxon>
        <taxon>Dikarya</taxon>
        <taxon>Ascomycota</taxon>
        <taxon>Pezizomycotina</taxon>
        <taxon>Lecanoromycetes</taxon>
        <taxon>OSLEUM clade</taxon>
        <taxon>Lecanoromycetidae</taxon>
        <taxon>Lecanorales</taxon>
        <taxon>Lecanorineae</taxon>
        <taxon>Cladoniaceae</taxon>
        <taxon>Cladonia</taxon>
    </lineage>
</organism>
<reference evidence="12" key="1">
    <citation type="submission" date="2023-03" db="EMBL/GenBank/DDBJ databases">
        <title>Complete genome of Cladonia borealis.</title>
        <authorList>
            <person name="Park H."/>
        </authorList>
    </citation>
    <scope>NUCLEOTIDE SEQUENCE</scope>
    <source>
        <strain evidence="12">ANT050790</strain>
    </source>
</reference>
<evidence type="ECO:0000256" key="4">
    <source>
        <dbReference type="ARBA" id="ARBA00022737"/>
    </source>
</evidence>
<proteinExistence type="inferred from homology"/>
<dbReference type="SUPFAM" id="SSF82708">
    <property type="entry name" value="R3H domain"/>
    <property type="match status" value="1"/>
</dbReference>
<dbReference type="CDD" id="cd06008">
    <property type="entry name" value="NF-X1-zinc-finger"/>
    <property type="match status" value="1"/>
</dbReference>
<dbReference type="PANTHER" id="PTHR12360">
    <property type="entry name" value="NUCLEAR TRANSCRIPTION FACTOR, X-BOX BINDING 1 NFX1"/>
    <property type="match status" value="1"/>
</dbReference>
<evidence type="ECO:0000256" key="1">
    <source>
        <dbReference type="ARBA" id="ARBA00004123"/>
    </source>
</evidence>
<dbReference type="Pfam" id="PF01424">
    <property type="entry name" value="R3H"/>
    <property type="match status" value="1"/>
</dbReference>
<feature type="region of interest" description="Disordered" evidence="10">
    <location>
        <begin position="817"/>
        <end position="899"/>
    </location>
</feature>
<keyword evidence="3" id="KW-0479">Metal-binding</keyword>
<keyword evidence="4" id="KW-0677">Repeat</keyword>
<keyword evidence="8" id="KW-0804">Transcription</keyword>
<evidence type="ECO:0000256" key="3">
    <source>
        <dbReference type="ARBA" id="ARBA00022723"/>
    </source>
</evidence>
<keyword evidence="6" id="KW-0862">Zinc</keyword>
<dbReference type="GO" id="GO:0005634">
    <property type="term" value="C:nucleus"/>
    <property type="evidence" value="ECO:0007669"/>
    <property type="project" value="UniProtKB-SubCell"/>
</dbReference>
<evidence type="ECO:0000256" key="10">
    <source>
        <dbReference type="SAM" id="MobiDB-lite"/>
    </source>
</evidence>
<keyword evidence="9" id="KW-0539">Nucleus</keyword>
<evidence type="ECO:0000256" key="7">
    <source>
        <dbReference type="ARBA" id="ARBA00023015"/>
    </source>
</evidence>
<comment type="caution">
    <text evidence="12">The sequence shown here is derived from an EMBL/GenBank/DDBJ whole genome shotgun (WGS) entry which is preliminary data.</text>
</comment>
<sequence>MATIDTALQQVVQDQSQTSQRRRHRRGGPHRARPRADVGTNEQTSTSVNSSLVFRPASVGPPPNSSSAEASSAEVSATDNGPPSRTRGGTPRGGDRGRIRGTGRGGEGRGARIETSGRGQNARPSTQSEGGNLEAVSHNPATIVGSNRRFGGRLTQEGGSSTLSQSVLHADAQEFHPGQVHHPRAGHSRGGRAAQASTHQNNPRTPRPRRQSFLKSTAPDIATRTHEDISNAIYECPICTNEVARNSKVWSYSGGVRGAICLRMFYHLRTHVGARRKSILDQYLVYHLTHVVKHVENREFYQKSAPILANSYVMPGHVLRVHTWGQYRAASAVKIDHLEDALTQTMIPDGAVARYAGISCLVANILARSCAMKVYAVPAKYSSIVAATVVEWNKRLYVCPFLAQKPCMCGKKTLKNQPCWLTEVRCGEVCGNKLRCGSHFCRKQCHRPGDCEDVGRACQQACGKAKKSCGHPCEVQCHAPSVCREDKPCQNKIFITCDCQHLKQEMKCNASKASEGNTKKTLPCDDECARLARNQKLALALNIDPEAHKDDHIPYSNDTLKMFRENVKWAQTQEREFRVFAADDAEKRLRFKPMPGHQRAFIHALSDDFGLDSESMDPEPYRHVAVFKTPRFVMAPMKTLAECVRIRTAAEATTVTVADTQKKLQANNEIYNGFLLTQPRFGLTLEELRADLAPVLDHTPGLAYDISFLPSEKIVIKARPASSSTVLTPSAIESSLKALKNDLSVSIASKRLASSIQLCATDPSLNILRRELDDPANNGGWSQVAAKAAAPRSAPRQTTVGEKSVYTVLGSKLRDAKKKKDEARKAKDAEAAVDDWEEELMREEEEEEKAKAELQGEVQAQAGIEDQHREGVQGDGAAQQIASTEIHDNGDHVASLSEV</sequence>
<evidence type="ECO:0000313" key="13">
    <source>
        <dbReference type="Proteomes" id="UP001166286"/>
    </source>
</evidence>
<feature type="compositionally biased region" description="Basic and acidic residues" evidence="10">
    <location>
        <begin position="817"/>
        <end position="830"/>
    </location>
</feature>
<evidence type="ECO:0000256" key="2">
    <source>
        <dbReference type="ARBA" id="ARBA00007269"/>
    </source>
</evidence>
<protein>
    <recommendedName>
        <fullName evidence="11">R3H domain-containing protein</fullName>
    </recommendedName>
</protein>
<keyword evidence="13" id="KW-1185">Reference proteome</keyword>
<keyword evidence="7" id="KW-0805">Transcription regulation</keyword>
<dbReference type="SMART" id="SM00438">
    <property type="entry name" value="ZnF_NFX"/>
    <property type="match status" value="2"/>
</dbReference>
<comment type="similarity">
    <text evidence="2">Belongs to the NFX1 family.</text>
</comment>
<evidence type="ECO:0000256" key="6">
    <source>
        <dbReference type="ARBA" id="ARBA00022833"/>
    </source>
</evidence>
<dbReference type="AlphaFoldDB" id="A0AA39V5E2"/>
<feature type="region of interest" description="Disordered" evidence="10">
    <location>
        <begin position="1"/>
        <end position="163"/>
    </location>
</feature>
<feature type="compositionally biased region" description="Polar residues" evidence="10">
    <location>
        <begin position="117"/>
        <end position="130"/>
    </location>
</feature>
<dbReference type="InterPro" id="IPR000967">
    <property type="entry name" value="Znf_NFX1"/>
</dbReference>
<feature type="compositionally biased region" description="Basic residues" evidence="10">
    <location>
        <begin position="20"/>
        <end position="33"/>
    </location>
</feature>
<dbReference type="FunFam" id="3.30.1370.50:FF:000006">
    <property type="entry name" value="NF-X1 finger transcription factor"/>
    <property type="match status" value="1"/>
</dbReference>
<dbReference type="InterPro" id="IPR001374">
    <property type="entry name" value="R3H_dom"/>
</dbReference>
<dbReference type="EMBL" id="JAFEKC020000002">
    <property type="protein sequence ID" value="KAK0516792.1"/>
    <property type="molecule type" value="Genomic_DNA"/>
</dbReference>
<evidence type="ECO:0000256" key="8">
    <source>
        <dbReference type="ARBA" id="ARBA00023163"/>
    </source>
</evidence>
<dbReference type="PANTHER" id="PTHR12360:SF12">
    <property type="entry name" value="TRANSCRIPTIONAL REPRESSOR NF-X1"/>
    <property type="match status" value="1"/>
</dbReference>
<accession>A0AA39V5E2</accession>
<dbReference type="SMART" id="SM00393">
    <property type="entry name" value="R3H"/>
    <property type="match status" value="1"/>
</dbReference>
<name>A0AA39V5E2_9LECA</name>
<keyword evidence="5" id="KW-0863">Zinc-finger</keyword>
<dbReference type="Gene3D" id="3.30.1370.50">
    <property type="entry name" value="R3H-like domain"/>
    <property type="match status" value="1"/>
</dbReference>
<evidence type="ECO:0000256" key="9">
    <source>
        <dbReference type="ARBA" id="ARBA00023242"/>
    </source>
</evidence>
<feature type="compositionally biased region" description="Acidic residues" evidence="10">
    <location>
        <begin position="831"/>
        <end position="847"/>
    </location>
</feature>
<dbReference type="PROSITE" id="PS51061">
    <property type="entry name" value="R3H"/>
    <property type="match status" value="1"/>
</dbReference>
<dbReference type="Proteomes" id="UP001166286">
    <property type="component" value="Unassembled WGS sequence"/>
</dbReference>
<dbReference type="InterPro" id="IPR034078">
    <property type="entry name" value="NFX1_fam"/>
</dbReference>
<evidence type="ECO:0000256" key="5">
    <source>
        <dbReference type="ARBA" id="ARBA00022771"/>
    </source>
</evidence>